<evidence type="ECO:0000256" key="6">
    <source>
        <dbReference type="ARBA" id="ARBA00038076"/>
    </source>
</evidence>
<reference evidence="10 11" key="1">
    <citation type="submission" date="2020-09" db="EMBL/GenBank/DDBJ databases">
        <title>Dyella sp. 7MK23 isolated from forest soil.</title>
        <authorList>
            <person name="Fu J."/>
        </authorList>
    </citation>
    <scope>NUCLEOTIDE SEQUENCE [LARGE SCALE GENOMIC DNA]</scope>
    <source>
        <strain evidence="10 11">7MK23</strain>
    </source>
</reference>
<evidence type="ECO:0000256" key="4">
    <source>
        <dbReference type="ARBA" id="ARBA00022989"/>
    </source>
</evidence>
<dbReference type="InterPro" id="IPR050250">
    <property type="entry name" value="Macrolide_Exporter_MacB"/>
</dbReference>
<evidence type="ECO:0000313" key="11">
    <source>
        <dbReference type="Proteomes" id="UP000651010"/>
    </source>
</evidence>
<keyword evidence="5 7" id="KW-0472">Membrane</keyword>
<keyword evidence="3 7" id="KW-0812">Transmembrane</keyword>
<dbReference type="InterPro" id="IPR003838">
    <property type="entry name" value="ABC3_permease_C"/>
</dbReference>
<evidence type="ECO:0000313" key="10">
    <source>
        <dbReference type="EMBL" id="MBE1158846.1"/>
    </source>
</evidence>
<feature type="transmembrane region" description="Helical" evidence="7">
    <location>
        <begin position="342"/>
        <end position="363"/>
    </location>
</feature>
<feature type="domain" description="ABC3 transporter permease C-terminal" evidence="8">
    <location>
        <begin position="295"/>
        <end position="401"/>
    </location>
</feature>
<name>A0ABR9G463_9GAMM</name>
<proteinExistence type="inferred from homology"/>
<feature type="transmembrane region" description="Helical" evidence="7">
    <location>
        <begin position="285"/>
        <end position="314"/>
    </location>
</feature>
<dbReference type="EMBL" id="JACZZA010000001">
    <property type="protein sequence ID" value="MBE1158846.1"/>
    <property type="molecule type" value="Genomic_DNA"/>
</dbReference>
<comment type="similarity">
    <text evidence="6">Belongs to the ABC-4 integral membrane protein family.</text>
</comment>
<keyword evidence="2" id="KW-1003">Cell membrane</keyword>
<organism evidence="10 11">
    <name type="scientific">Dyella acidiphila</name>
    <dbReference type="NCBI Taxonomy" id="2775866"/>
    <lineage>
        <taxon>Bacteria</taxon>
        <taxon>Pseudomonadati</taxon>
        <taxon>Pseudomonadota</taxon>
        <taxon>Gammaproteobacteria</taxon>
        <taxon>Lysobacterales</taxon>
        <taxon>Rhodanobacteraceae</taxon>
        <taxon>Dyella</taxon>
    </lineage>
</organism>
<dbReference type="RefSeq" id="WP_192553713.1">
    <property type="nucleotide sequence ID" value="NZ_JACZZA010000001.1"/>
</dbReference>
<evidence type="ECO:0000256" key="1">
    <source>
        <dbReference type="ARBA" id="ARBA00004651"/>
    </source>
</evidence>
<evidence type="ECO:0000256" key="3">
    <source>
        <dbReference type="ARBA" id="ARBA00022692"/>
    </source>
</evidence>
<accession>A0ABR9G463</accession>
<dbReference type="Proteomes" id="UP000651010">
    <property type="component" value="Unassembled WGS sequence"/>
</dbReference>
<dbReference type="InterPro" id="IPR025857">
    <property type="entry name" value="MacB_PCD"/>
</dbReference>
<evidence type="ECO:0000259" key="9">
    <source>
        <dbReference type="Pfam" id="PF12704"/>
    </source>
</evidence>
<feature type="domain" description="MacB-like periplasmic core" evidence="9">
    <location>
        <begin position="56"/>
        <end position="213"/>
    </location>
</feature>
<gene>
    <name evidence="10" type="ORF">IGX34_00520</name>
</gene>
<sequence length="411" mass="45421">MDIRPILFTLRKHKLTCCLLVLQIAFTCAIVCNTIFLIGQRLDRIHIPSGIAERELVYVELSNIGGRTDGMARAAQDMAALRQIPGVTVVTLPNEMPFDNGSNNMDVRTDPNQRVATLDATQYFGENLVKTFGVQLVEGRDLLPEEYVDLTDVFTMLANKQYDKLPHSTLITRDMAERLWPGQDPLGKQFYVGPGMPFTVVGVMANLIRPGRDRMSNGAGYSSVWPVRLTLEQGDGYILRCAPEDRDRVLKAALEKLRANDPNRIVTAKGTMEEHRHEFFQNDRAMAGILVGVCIALLVVTALGIVGLASFWVAQRNRSIGVRRALGATRGNILRYFQTENFLLTSMGIGLGMVLAYGINLFLIVHYELPRMPALYFPVGALILWTIGQVAVLGPALRAAAVPPVVATRSV</sequence>
<evidence type="ECO:0000256" key="2">
    <source>
        <dbReference type="ARBA" id="ARBA00022475"/>
    </source>
</evidence>
<comment type="caution">
    <text evidence="10">The sequence shown here is derived from an EMBL/GenBank/DDBJ whole genome shotgun (WGS) entry which is preliminary data.</text>
</comment>
<keyword evidence="11" id="KW-1185">Reference proteome</keyword>
<evidence type="ECO:0000256" key="7">
    <source>
        <dbReference type="SAM" id="Phobius"/>
    </source>
</evidence>
<evidence type="ECO:0000259" key="8">
    <source>
        <dbReference type="Pfam" id="PF02687"/>
    </source>
</evidence>
<evidence type="ECO:0000256" key="5">
    <source>
        <dbReference type="ARBA" id="ARBA00023136"/>
    </source>
</evidence>
<dbReference type="Pfam" id="PF12704">
    <property type="entry name" value="MacB_PCD"/>
    <property type="match status" value="1"/>
</dbReference>
<dbReference type="Pfam" id="PF02687">
    <property type="entry name" value="FtsX"/>
    <property type="match status" value="1"/>
</dbReference>
<feature type="transmembrane region" description="Helical" evidence="7">
    <location>
        <begin position="20"/>
        <end position="39"/>
    </location>
</feature>
<keyword evidence="4 7" id="KW-1133">Transmembrane helix</keyword>
<comment type="subcellular location">
    <subcellularLocation>
        <location evidence="1">Cell membrane</location>
        <topology evidence="1">Multi-pass membrane protein</topology>
    </subcellularLocation>
</comment>
<dbReference type="PANTHER" id="PTHR30572">
    <property type="entry name" value="MEMBRANE COMPONENT OF TRANSPORTER-RELATED"/>
    <property type="match status" value="1"/>
</dbReference>
<protein>
    <submittedName>
        <fullName evidence="10">ABC transporter permease</fullName>
    </submittedName>
</protein>
<feature type="transmembrane region" description="Helical" evidence="7">
    <location>
        <begin position="375"/>
        <end position="397"/>
    </location>
</feature>
<dbReference type="PANTHER" id="PTHR30572:SF4">
    <property type="entry name" value="ABC TRANSPORTER PERMEASE YTRF"/>
    <property type="match status" value="1"/>
</dbReference>